<protein>
    <submittedName>
        <fullName evidence="1">Peroxisomal assembly protein</fullName>
    </submittedName>
</protein>
<gene>
    <name evidence="1" type="primary">PEX6_1</name>
    <name evidence="1" type="ORF">GGI18_005549</name>
</gene>
<comment type="caution">
    <text evidence="1">The sequence shown here is derived from an EMBL/GenBank/DDBJ whole genome shotgun (WGS) entry which is preliminary data.</text>
</comment>
<proteinExistence type="predicted"/>
<evidence type="ECO:0000313" key="2">
    <source>
        <dbReference type="Proteomes" id="UP001140066"/>
    </source>
</evidence>
<sequence length="349" mass="37254">MAHRDTGFPIIVIASSGQPDKVPTSLAAVFHHEIELPVPDERTRLALLTSITERSLLLAPDTDIAYVAQQTASFVARDLVTLVRRAERRAWERVRALATMDTQNQALRTRDLQLSGQMITREDLLGALGDARASMSDALGVPKIPNVKWDDVGGLADAKKDILDTIRLPMEQPHLFANGLTTRSGLLFYGPPGTGKTLLAKAIATECGLNFFSCKGPELISPYIGESEANVRRIFQRAREASPCVIFFDELDSLAPKRGQQGDSGGVMDRIVSQLLAELDGMSGDSGGSSSSSDGDKAGSANDASNEAGGAGKAAAVQVFAIGATNRPDLLDPALLRPGRFDKLVYLGV</sequence>
<reference evidence="1" key="1">
    <citation type="submission" date="2022-07" db="EMBL/GenBank/DDBJ databases">
        <title>Phylogenomic reconstructions and comparative analyses of Kickxellomycotina fungi.</title>
        <authorList>
            <person name="Reynolds N.K."/>
            <person name="Stajich J.E."/>
            <person name="Barry K."/>
            <person name="Grigoriev I.V."/>
            <person name="Crous P."/>
            <person name="Smith M.E."/>
        </authorList>
    </citation>
    <scope>NUCLEOTIDE SEQUENCE</scope>
    <source>
        <strain evidence="1">BCRC 34191</strain>
    </source>
</reference>
<dbReference type="EMBL" id="JANBUK010003168">
    <property type="protein sequence ID" value="KAJ2768652.1"/>
    <property type="molecule type" value="Genomic_DNA"/>
</dbReference>
<organism evidence="1 2">
    <name type="scientific">Coemansia linderi</name>
    <dbReference type="NCBI Taxonomy" id="2663919"/>
    <lineage>
        <taxon>Eukaryota</taxon>
        <taxon>Fungi</taxon>
        <taxon>Fungi incertae sedis</taxon>
        <taxon>Zoopagomycota</taxon>
        <taxon>Kickxellomycotina</taxon>
        <taxon>Kickxellomycetes</taxon>
        <taxon>Kickxellales</taxon>
        <taxon>Kickxellaceae</taxon>
        <taxon>Coemansia</taxon>
    </lineage>
</organism>
<dbReference type="Proteomes" id="UP001140066">
    <property type="component" value="Unassembled WGS sequence"/>
</dbReference>
<evidence type="ECO:0000313" key="1">
    <source>
        <dbReference type="EMBL" id="KAJ2768652.1"/>
    </source>
</evidence>
<feature type="non-terminal residue" evidence="1">
    <location>
        <position position="349"/>
    </location>
</feature>
<name>A0ACC1JWG9_9FUNG</name>
<keyword evidence="2" id="KW-1185">Reference proteome</keyword>
<accession>A0ACC1JWG9</accession>